<dbReference type="PROSITE" id="PS51257">
    <property type="entry name" value="PROKAR_LIPOPROTEIN"/>
    <property type="match status" value="1"/>
</dbReference>
<dbReference type="Proteomes" id="UP000198506">
    <property type="component" value="Unassembled WGS sequence"/>
</dbReference>
<comment type="caution">
    <text evidence="3">The sequence shown here is derived from an EMBL/GenBank/DDBJ whole genome shotgun (WGS) entry which is preliminary data.</text>
</comment>
<evidence type="ECO:0000313" key="3">
    <source>
        <dbReference type="EMBL" id="SFS01227.1"/>
    </source>
</evidence>
<evidence type="ECO:0000259" key="2">
    <source>
        <dbReference type="Pfam" id="PF13462"/>
    </source>
</evidence>
<sequence length="342" mass="34664">MPRAARPAGAALLALALLAGCALSGCTPAPPPPITTIGELGAAYLDAGGECAELVEQYRESDDAPVVATCGADTELLLAADADQAQAIATERQLQEQTVLVSGRWLIRDPQLETLQQALGGQIVTLTPADGPANMADAIAFDADGVVPAEPVPADGVPAEPADASAPHDVLVVIDADCEYCDRLLAASGALLTELADSGEARVAYLPVSLGDTIDSGYASTLGANALACVADAAPEAYRPFQTALLAHLQQHPFEASEVAALAAEHVPADASAAVGECVQSAQFAWSVRQATVRAIDQPLQGVEPLRGVPTVIVDGVTFAGDVGDADALAAFVADPAAPPQP</sequence>
<dbReference type="InterPro" id="IPR012336">
    <property type="entry name" value="Thioredoxin-like_fold"/>
</dbReference>
<dbReference type="EMBL" id="FOZN01000001">
    <property type="protein sequence ID" value="SFS01227.1"/>
    <property type="molecule type" value="Genomic_DNA"/>
</dbReference>
<gene>
    <name evidence="3" type="ORF">SAMN04487783_0527</name>
</gene>
<dbReference type="InterPro" id="IPR036249">
    <property type="entry name" value="Thioredoxin-like_sf"/>
</dbReference>
<keyword evidence="3" id="KW-0413">Isomerase</keyword>
<dbReference type="AlphaFoldDB" id="A0AA94HLG7"/>
<organism evidence="3 4">
    <name type="scientific">Agrococcus baldri</name>
    <dbReference type="NCBI Taxonomy" id="153730"/>
    <lineage>
        <taxon>Bacteria</taxon>
        <taxon>Bacillati</taxon>
        <taxon>Actinomycetota</taxon>
        <taxon>Actinomycetes</taxon>
        <taxon>Micrococcales</taxon>
        <taxon>Microbacteriaceae</taxon>
        <taxon>Agrococcus</taxon>
    </lineage>
</organism>
<accession>A0AA94HLG7</accession>
<feature type="domain" description="Thioredoxin-like fold" evidence="2">
    <location>
        <begin position="164"/>
        <end position="325"/>
    </location>
</feature>
<feature type="signal peptide" evidence="1">
    <location>
        <begin position="1"/>
        <end position="24"/>
    </location>
</feature>
<reference evidence="3 4" key="1">
    <citation type="submission" date="2016-10" db="EMBL/GenBank/DDBJ databases">
        <authorList>
            <person name="Varghese N."/>
            <person name="Submissions S."/>
        </authorList>
    </citation>
    <scope>NUCLEOTIDE SEQUENCE [LARGE SCALE GENOMIC DNA]</scope>
    <source>
        <strain evidence="3 4">IAM 15147</strain>
    </source>
</reference>
<dbReference type="Pfam" id="PF13462">
    <property type="entry name" value="Thioredoxin_4"/>
    <property type="match status" value="1"/>
</dbReference>
<keyword evidence="1" id="KW-0732">Signal</keyword>
<dbReference type="SUPFAM" id="SSF52833">
    <property type="entry name" value="Thioredoxin-like"/>
    <property type="match status" value="1"/>
</dbReference>
<protein>
    <submittedName>
        <fullName evidence="3">Protein-disulfide isomerase</fullName>
    </submittedName>
</protein>
<dbReference type="RefSeq" id="WP_092915555.1">
    <property type="nucleotide sequence ID" value="NZ_FOZN01000001.1"/>
</dbReference>
<evidence type="ECO:0000256" key="1">
    <source>
        <dbReference type="SAM" id="SignalP"/>
    </source>
</evidence>
<proteinExistence type="predicted"/>
<dbReference type="GO" id="GO:0016853">
    <property type="term" value="F:isomerase activity"/>
    <property type="evidence" value="ECO:0007669"/>
    <property type="project" value="UniProtKB-KW"/>
</dbReference>
<evidence type="ECO:0000313" key="4">
    <source>
        <dbReference type="Proteomes" id="UP000198506"/>
    </source>
</evidence>
<dbReference type="Gene3D" id="3.40.30.10">
    <property type="entry name" value="Glutaredoxin"/>
    <property type="match status" value="1"/>
</dbReference>
<name>A0AA94HLG7_9MICO</name>
<keyword evidence="4" id="KW-1185">Reference proteome</keyword>
<feature type="chain" id="PRO_5041680171" evidence="1">
    <location>
        <begin position="25"/>
        <end position="342"/>
    </location>
</feature>